<feature type="compositionally biased region" description="Basic residues" evidence="1">
    <location>
        <begin position="84"/>
        <end position="95"/>
    </location>
</feature>
<proteinExistence type="predicted"/>
<organism evidence="2 3">
    <name type="scientific">Rubellimicrobium aerolatum</name>
    <dbReference type="NCBI Taxonomy" id="490979"/>
    <lineage>
        <taxon>Bacteria</taxon>
        <taxon>Pseudomonadati</taxon>
        <taxon>Pseudomonadota</taxon>
        <taxon>Alphaproteobacteria</taxon>
        <taxon>Rhodobacterales</taxon>
        <taxon>Roseobacteraceae</taxon>
        <taxon>Rubellimicrobium</taxon>
    </lineage>
</organism>
<name>A0ABW0SEG2_9RHOB</name>
<evidence type="ECO:0000313" key="3">
    <source>
        <dbReference type="Proteomes" id="UP001596056"/>
    </source>
</evidence>
<evidence type="ECO:0008006" key="4">
    <source>
        <dbReference type="Google" id="ProtNLM"/>
    </source>
</evidence>
<keyword evidence="3" id="KW-1185">Reference proteome</keyword>
<gene>
    <name evidence="2" type="ORF">ACFPOC_12370</name>
</gene>
<evidence type="ECO:0000256" key="1">
    <source>
        <dbReference type="SAM" id="MobiDB-lite"/>
    </source>
</evidence>
<feature type="region of interest" description="Disordered" evidence="1">
    <location>
        <begin position="76"/>
        <end position="95"/>
    </location>
</feature>
<dbReference type="RefSeq" id="WP_209842154.1">
    <property type="nucleotide sequence ID" value="NZ_JAGGJP010000014.1"/>
</dbReference>
<reference evidence="3" key="1">
    <citation type="journal article" date="2019" name="Int. J. Syst. Evol. Microbiol.">
        <title>The Global Catalogue of Microorganisms (GCM) 10K type strain sequencing project: providing services to taxonomists for standard genome sequencing and annotation.</title>
        <authorList>
            <consortium name="The Broad Institute Genomics Platform"/>
            <consortium name="The Broad Institute Genome Sequencing Center for Infectious Disease"/>
            <person name="Wu L."/>
            <person name="Ma J."/>
        </authorList>
    </citation>
    <scope>NUCLEOTIDE SEQUENCE [LARGE SCALE GENOMIC DNA]</scope>
    <source>
        <strain evidence="3">KACC 11588</strain>
    </source>
</reference>
<dbReference type="EMBL" id="JBHSNA010000011">
    <property type="protein sequence ID" value="MFC5567200.1"/>
    <property type="molecule type" value="Genomic_DNA"/>
</dbReference>
<dbReference type="Proteomes" id="UP001596056">
    <property type="component" value="Unassembled WGS sequence"/>
</dbReference>
<accession>A0ABW0SEG2</accession>
<evidence type="ECO:0000313" key="2">
    <source>
        <dbReference type="EMBL" id="MFC5567200.1"/>
    </source>
</evidence>
<comment type="caution">
    <text evidence="2">The sequence shown here is derived from an EMBL/GenBank/DDBJ whole genome shotgun (WGS) entry which is preliminary data.</text>
</comment>
<protein>
    <recommendedName>
        <fullName evidence="4">XRE family transcriptional regulator</fullName>
    </recommendedName>
</protein>
<sequence length="95" mass="10274">MTNVPPEAPGFGEVSPLEDARPIATILRAFIDRHRTTDAGAAAVLGRSPRTITRYLAGEPCEDEAGLRALLALIDEGRLPPPRPRGRKGRPRRPA</sequence>